<dbReference type="Proteomes" id="UP000029084">
    <property type="component" value="Chromosome"/>
</dbReference>
<evidence type="ECO:0000313" key="11">
    <source>
        <dbReference type="Proteomes" id="UP000062475"/>
    </source>
</evidence>
<evidence type="ECO:0000313" key="7">
    <source>
        <dbReference type="Proteomes" id="UP000029084"/>
    </source>
</evidence>
<dbReference type="Proteomes" id="UP000056255">
    <property type="component" value="Chromosome"/>
</dbReference>
<evidence type="ECO:0000313" key="3">
    <source>
        <dbReference type="EMBL" id="AKV75990.1"/>
    </source>
</evidence>
<reference evidence="6 8" key="3">
    <citation type="submission" date="2015-07" db="EMBL/GenBank/DDBJ databases">
        <title>Physiological, transcriptional responses and genome re-sequencing of acid resistant extremely thermoacidophilic Metallosphaera sedula SARC-M1.</title>
        <authorList>
            <person name="Ai C."/>
            <person name="McCarthy S."/>
            <person name="Eckrich V."/>
            <person name="Rudrappa D."/>
            <person name="Qiu G."/>
            <person name="Blum P."/>
        </authorList>
    </citation>
    <scope>NUCLEOTIDE SEQUENCE [LARGE SCALE GENOMIC DNA]</scope>
    <source>
        <strain evidence="6 8">SARC-M1</strain>
    </source>
</reference>
<evidence type="ECO:0000313" key="12">
    <source>
        <dbReference type="Proteomes" id="UP000068832"/>
    </source>
</evidence>
<evidence type="ECO:0000313" key="9">
    <source>
        <dbReference type="Proteomes" id="UP000061362"/>
    </source>
</evidence>
<evidence type="ECO:0000313" key="2">
    <source>
        <dbReference type="EMBL" id="AKV73750.1"/>
    </source>
</evidence>
<dbReference type="Proteomes" id="UP000068832">
    <property type="component" value="Chromosome"/>
</dbReference>
<dbReference type="PANTHER" id="PTHR10151">
    <property type="entry name" value="ECTONUCLEOTIDE PYROPHOSPHATASE/PHOSPHODIESTERASE"/>
    <property type="match status" value="1"/>
</dbReference>
<sequence>MSLIYPDYSKNLYSLGCGIAKWLGVELQCNTSYSLTGKKLVLLILDGFGWNIMESSLGEVKEATKIHGVFPSTTSATLASIFTGKTPAEHGILGYNTYVKRLGGIVNVLRYTHPTLNERDSLSDGLPFEKAFPEAKGYLSQVKEGTASVLPQGIENTQFTTTVQGTTQETKTYLNVWDAYESLKQLMDKGARFIYAYIPDIDSLAHKYGPYADPVKLATREIFMRFYSLLKERTDYTSIITADHGLVDTTERIEIDKDQELMNMLEIPPYGDSRALFLRSRYDLKVFLESRYNLKVFDRDETLKLLGGVDKVPESMPDFVGVPLDYSSYFFNFREKSNYTRLKGHHGGLLREELEVPLVMING</sequence>
<dbReference type="EMBL" id="CP012175">
    <property type="protein sequence ID" value="AKV80486.1"/>
    <property type="molecule type" value="Genomic_DNA"/>
</dbReference>
<dbReference type="GeneID" id="91755089"/>
<dbReference type="InterPro" id="IPR002591">
    <property type="entry name" value="Phosphodiest/P_Trfase"/>
</dbReference>
<dbReference type="EMBL" id="CP012176">
    <property type="protein sequence ID" value="AKV82732.1"/>
    <property type="molecule type" value="Genomic_DNA"/>
</dbReference>
<dbReference type="OrthoDB" id="33550at2157"/>
<accession>A0A088E480</accession>
<evidence type="ECO:0000313" key="10">
    <source>
        <dbReference type="Proteomes" id="UP000062398"/>
    </source>
</evidence>
<protein>
    <submittedName>
        <fullName evidence="1 2">Nucleotide pyrophosphatase</fullName>
    </submittedName>
</protein>
<evidence type="ECO:0000313" key="8">
    <source>
        <dbReference type="Proteomes" id="UP000056255"/>
    </source>
</evidence>
<dbReference type="Gene3D" id="3.40.720.10">
    <property type="entry name" value="Alkaline Phosphatase, subunit A"/>
    <property type="match status" value="1"/>
</dbReference>
<organism evidence="1 7">
    <name type="scientific">Metallosphaera sedula</name>
    <dbReference type="NCBI Taxonomy" id="43687"/>
    <lineage>
        <taxon>Archaea</taxon>
        <taxon>Thermoproteota</taxon>
        <taxon>Thermoprotei</taxon>
        <taxon>Sulfolobales</taxon>
        <taxon>Sulfolobaceae</taxon>
        <taxon>Metallosphaera</taxon>
    </lineage>
</organism>
<dbReference type="EMBL" id="CP012174">
    <property type="protein sequence ID" value="AKV78241.1"/>
    <property type="molecule type" value="Genomic_DNA"/>
</dbReference>
<reference evidence="1 7" key="1">
    <citation type="journal article" date="2014" name="J. Bacteriol.">
        <title>Role of an Archaeal PitA Transporter in the Copper and Arsenic Resistance of Metallosphaera sedula, an Extreme Thermoacidophile.</title>
        <authorList>
            <person name="McCarthy S."/>
            <person name="Ai C."/>
            <person name="Wheaton G."/>
            <person name="Tevatia R."/>
            <person name="Eckrich V."/>
            <person name="Kelly R."/>
            <person name="Blum P."/>
        </authorList>
    </citation>
    <scope>NUCLEOTIDE SEQUENCE [LARGE SCALE GENOMIC DNA]</scope>
    <source>
        <strain evidence="1 7">CuR1</strain>
    </source>
</reference>
<evidence type="ECO:0000313" key="4">
    <source>
        <dbReference type="EMBL" id="AKV78241.1"/>
    </source>
</evidence>
<dbReference type="Proteomes" id="UP000062475">
    <property type="component" value="Chromosome"/>
</dbReference>
<dbReference type="InterPro" id="IPR017850">
    <property type="entry name" value="Alkaline_phosphatase_core_sf"/>
</dbReference>
<dbReference type="AlphaFoldDB" id="A0A088E480"/>
<dbReference type="PANTHER" id="PTHR10151:SF120">
    <property type="entry name" value="BIS(5'-ADENOSYL)-TRIPHOSPHATASE"/>
    <property type="match status" value="1"/>
</dbReference>
<evidence type="ECO:0000313" key="6">
    <source>
        <dbReference type="EMBL" id="AKV82732.1"/>
    </source>
</evidence>
<dbReference type="Pfam" id="PF01663">
    <property type="entry name" value="Phosphodiest"/>
    <property type="match status" value="1"/>
</dbReference>
<dbReference type="EMBL" id="CP012173">
    <property type="protein sequence ID" value="AKV75990.1"/>
    <property type="molecule type" value="Genomic_DNA"/>
</dbReference>
<reference evidence="9 10" key="2">
    <citation type="journal article" date="2015" name="Genome Announc.">
        <title>Complete Genome Sequences of Evolved Arsenate-Resistant Metallosphaera sedula Strains.</title>
        <authorList>
            <person name="Ai C."/>
            <person name="McCarthy S."/>
            <person name="Schackwitz W."/>
            <person name="Martin J."/>
            <person name="Lipzen A."/>
            <person name="Blum P."/>
        </authorList>
    </citation>
    <scope>NUCLEOTIDE SEQUENCE [LARGE SCALE GENOMIC DNA]</scope>
    <source>
        <strain evidence="4 10">ARS120-1</strain>
        <strain evidence="5 9">ARS120-2</strain>
        <strain evidence="2 12">ARS50-1</strain>
        <strain evidence="3 11">ARS50-2</strain>
    </source>
</reference>
<proteinExistence type="predicted"/>
<dbReference type="SUPFAM" id="SSF53649">
    <property type="entry name" value="Alkaline phosphatase-like"/>
    <property type="match status" value="1"/>
</dbReference>
<dbReference type="EMBL" id="CP008822">
    <property type="protein sequence ID" value="AIM26798.1"/>
    <property type="molecule type" value="Genomic_DNA"/>
</dbReference>
<dbReference type="OMA" id="LMNQLRW"/>
<evidence type="ECO:0000313" key="1">
    <source>
        <dbReference type="EMBL" id="AIM26798.1"/>
    </source>
</evidence>
<name>A0A088E480_9CREN</name>
<evidence type="ECO:0000313" key="5">
    <source>
        <dbReference type="EMBL" id="AKV80486.1"/>
    </source>
</evidence>
<dbReference type="GO" id="GO:0016787">
    <property type="term" value="F:hydrolase activity"/>
    <property type="evidence" value="ECO:0007669"/>
    <property type="project" value="UniProtKB-ARBA"/>
</dbReference>
<dbReference type="PATRIC" id="fig|43687.5.peg.651"/>
<gene>
    <name evidence="1" type="ORF">HA72_0636</name>
    <name evidence="2" type="ORF">MsedA_0649</name>
    <name evidence="3" type="ORF">MsedB_0649</name>
    <name evidence="4" type="ORF">MsedC_0648</name>
    <name evidence="5" type="ORF">MsedD_0649</name>
    <name evidence="6" type="ORF">MsedE_0649</name>
</gene>
<dbReference type="Proteomes" id="UP000061362">
    <property type="component" value="Chromosome"/>
</dbReference>
<dbReference type="RefSeq" id="WP_012020598.1">
    <property type="nucleotide sequence ID" value="NZ_CP008822.1"/>
</dbReference>
<dbReference type="Proteomes" id="UP000062398">
    <property type="component" value="Chromosome"/>
</dbReference>
<dbReference type="EMBL" id="CP012172">
    <property type="protein sequence ID" value="AKV73750.1"/>
    <property type="molecule type" value="Genomic_DNA"/>
</dbReference>